<evidence type="ECO:0000256" key="1">
    <source>
        <dbReference type="ARBA" id="ARBA00022679"/>
    </source>
</evidence>
<dbReference type="FunFam" id="3.40.50.2000:FF:000119">
    <property type="entry name" value="Glycosyl transferase group 1"/>
    <property type="match status" value="1"/>
</dbReference>
<proteinExistence type="predicted"/>
<reference evidence="4 5" key="1">
    <citation type="submission" date="2020-05" db="EMBL/GenBank/DDBJ databases">
        <title>Whole Genome Sequences of Enterobacteriales Associated with the International Space Station.</title>
        <authorList>
            <person name="Bharadwaj A."/>
            <person name="Daudu R."/>
            <person name="Singh N."/>
            <person name="Wood J."/>
            <person name="Debieu M."/>
            <person name="Mason C."/>
            <person name="Wang C."/>
            <person name="Venkateswaran K."/>
        </authorList>
    </citation>
    <scope>NUCLEOTIDE SEQUENCE [LARGE SCALE GENOMIC DNA]</scope>
    <source>
        <strain evidence="4 5">IF5SW-B1</strain>
    </source>
</reference>
<dbReference type="InterPro" id="IPR001296">
    <property type="entry name" value="Glyco_trans_1"/>
</dbReference>
<dbReference type="InterPro" id="IPR028098">
    <property type="entry name" value="Glyco_trans_4-like_N"/>
</dbReference>
<dbReference type="CDD" id="cd03809">
    <property type="entry name" value="GT4_MtfB-like"/>
    <property type="match status" value="1"/>
</dbReference>
<keyword evidence="1 4" id="KW-0808">Transferase</keyword>
<organism evidence="4 5">
    <name type="scientific">Pantoea brenneri</name>
    <dbReference type="NCBI Taxonomy" id="472694"/>
    <lineage>
        <taxon>Bacteria</taxon>
        <taxon>Pseudomonadati</taxon>
        <taxon>Pseudomonadota</taxon>
        <taxon>Gammaproteobacteria</taxon>
        <taxon>Enterobacterales</taxon>
        <taxon>Erwiniaceae</taxon>
        <taxon>Pantoea</taxon>
    </lineage>
</organism>
<dbReference type="Pfam" id="PF00534">
    <property type="entry name" value="Glycos_transf_1"/>
    <property type="match status" value="1"/>
</dbReference>
<dbReference type="RefSeq" id="WP_069728952.1">
    <property type="nucleotide sequence ID" value="NZ_CAUQFK010000036.1"/>
</dbReference>
<dbReference type="GO" id="GO:0016757">
    <property type="term" value="F:glycosyltransferase activity"/>
    <property type="evidence" value="ECO:0007669"/>
    <property type="project" value="InterPro"/>
</dbReference>
<protein>
    <submittedName>
        <fullName evidence="4">Glycosyltransferase family 4 protein</fullName>
    </submittedName>
</protein>
<dbReference type="SUPFAM" id="SSF53756">
    <property type="entry name" value="UDP-Glycosyltransferase/glycogen phosphorylase"/>
    <property type="match status" value="1"/>
</dbReference>
<dbReference type="AlphaFoldDB" id="A0A7Y6NGD1"/>
<feature type="domain" description="Glycosyltransferase subfamily 4-like N-terminal" evidence="3">
    <location>
        <begin position="16"/>
        <end position="172"/>
    </location>
</feature>
<evidence type="ECO:0000313" key="4">
    <source>
        <dbReference type="EMBL" id="NUY97989.1"/>
    </source>
</evidence>
<dbReference type="Pfam" id="PF13439">
    <property type="entry name" value="Glyco_transf_4"/>
    <property type="match status" value="1"/>
</dbReference>
<evidence type="ECO:0000259" key="3">
    <source>
        <dbReference type="Pfam" id="PF13439"/>
    </source>
</evidence>
<name>A0A7Y6NGD1_9GAMM</name>
<dbReference type="GeneID" id="57346684"/>
<sequence>MKVILSVEPIKYPLTGIGRYTYELAKGIERLNCIENFRFFDGRLVLEKIPDENATASITHNLKSVLKNSSVAIKVYQSLSPIIKKKALVKYNDYIYHGPNFFLPAHAGKKVATFHDLSPFKFPDYFEAKRSRYTRQEILKALKRSDYIITVSDFIRQELNQYFNYPLEKIQTTHLAASEHFQQRSEEQTSPVLKKYHLEHQQYTLFVGTLEPRKNIISLIDAYQKLPAQLRNAYPLVISGFKGWKNEEILKKIDKAARAGWLVYLGYVPRSDIPFLFSGARVFCFPSEYEGFGLPVLEALQSGVPVVCSATSSLPEVAGKSSFYHDPKDVNCIAMQLETALSSDEHRYLAIEKGLIHAKNFDWEKCARQTVNVYTKLEML</sequence>
<feature type="domain" description="Glycosyl transferase family 1" evidence="2">
    <location>
        <begin position="199"/>
        <end position="349"/>
    </location>
</feature>
<evidence type="ECO:0000313" key="5">
    <source>
        <dbReference type="Proteomes" id="UP000566985"/>
    </source>
</evidence>
<comment type="caution">
    <text evidence="4">The sequence shown here is derived from an EMBL/GenBank/DDBJ whole genome shotgun (WGS) entry which is preliminary data.</text>
</comment>
<dbReference type="EMBL" id="JABWPM010000019">
    <property type="protein sequence ID" value="NUY97989.1"/>
    <property type="molecule type" value="Genomic_DNA"/>
</dbReference>
<dbReference type="Proteomes" id="UP000566985">
    <property type="component" value="Unassembled WGS sequence"/>
</dbReference>
<accession>A0A7Y6NGD1</accession>
<evidence type="ECO:0000259" key="2">
    <source>
        <dbReference type="Pfam" id="PF00534"/>
    </source>
</evidence>
<dbReference type="Gene3D" id="3.40.50.2000">
    <property type="entry name" value="Glycogen Phosphorylase B"/>
    <property type="match status" value="2"/>
</dbReference>
<dbReference type="PANTHER" id="PTHR46401">
    <property type="entry name" value="GLYCOSYLTRANSFERASE WBBK-RELATED"/>
    <property type="match status" value="1"/>
</dbReference>
<gene>
    <name evidence="4" type="ORF">HU668_16145</name>
</gene>
<dbReference type="PANTHER" id="PTHR46401:SF2">
    <property type="entry name" value="GLYCOSYLTRANSFERASE WBBK-RELATED"/>
    <property type="match status" value="1"/>
</dbReference>